<dbReference type="Proteomes" id="UP000481109">
    <property type="component" value="Unassembled WGS sequence"/>
</dbReference>
<dbReference type="SFLD" id="SFLDF00009">
    <property type="entry name" value="o-succinylbenzoate_synthase"/>
    <property type="match status" value="1"/>
</dbReference>
<evidence type="ECO:0000256" key="1">
    <source>
        <dbReference type="ARBA" id="ARBA00008031"/>
    </source>
</evidence>
<sequence length="413" mass="43896">MNSFLEEGGLLTSIATPASALQGLVIESIECFVLPLPTLRDFVISGGVVTRRGGTHPRVLVRIGAGGAVGWGEATPAPTWTYETVESIVATIERYLGPPLLNRPVWDIAGAHRVFDRAINPGYTTGTPLAKAALDLALHDLVGRLLGLSIGELWGQRQIDRVPLAWIVSGDPPTAADEVAEGLDAGYGAFKIKVGTAPLEEDVRRVEAVRAAAPTAPLWVDANQGYTVNQALQLSRRLQPYDIDLLEQPLRANDPLGLRRLRERSEIPIAVDESLVHPSDLAAFVHLQALDIAVAKVQRTSGLHLSRRLCALAQDCGIGLAGSGLTDSDLGLAASLHLFAAFGMDRPADLNGRQFVRSTYVAGPGVEVRDGVAMVPTGPGLGVEVDEEAVRGQAVYPFDGLLRRRITAGAGHP</sequence>
<name>A0A6G4XC65_9ACTN</name>
<feature type="domain" description="Mandelate racemase/muconate lactonizing enzyme C-terminal" evidence="3">
    <location>
        <begin position="172"/>
        <end position="268"/>
    </location>
</feature>
<dbReference type="SUPFAM" id="SSF51604">
    <property type="entry name" value="Enolase C-terminal domain-like"/>
    <property type="match status" value="1"/>
</dbReference>
<accession>A0A6G4XC65</accession>
<dbReference type="GO" id="GO:0009063">
    <property type="term" value="P:amino acid catabolic process"/>
    <property type="evidence" value="ECO:0007669"/>
    <property type="project" value="InterPro"/>
</dbReference>
<protein>
    <submittedName>
        <fullName evidence="4">Mandelate racemase</fullName>
    </submittedName>
</protein>
<dbReference type="PROSITE" id="PS00909">
    <property type="entry name" value="MR_MLE_2"/>
    <property type="match status" value="1"/>
</dbReference>
<keyword evidence="2" id="KW-0479">Metal-binding</keyword>
<dbReference type="AlphaFoldDB" id="A0A6G4XC65"/>
<comment type="similarity">
    <text evidence="1">Belongs to the mandelate racemase/muconate lactonizing enzyme family.</text>
</comment>
<dbReference type="Gene3D" id="3.20.20.120">
    <property type="entry name" value="Enolase-like C-terminal domain"/>
    <property type="match status" value="1"/>
</dbReference>
<dbReference type="InterPro" id="IPR036849">
    <property type="entry name" value="Enolase-like_C_sf"/>
</dbReference>
<comment type="caution">
    <text evidence="4">The sequence shown here is derived from an EMBL/GenBank/DDBJ whole genome shotgun (WGS) entry which is preliminary data.</text>
</comment>
<organism evidence="4 5">
    <name type="scientific">Streptomyces mesophilus</name>
    <dbReference type="NCBI Taxonomy" id="1775132"/>
    <lineage>
        <taxon>Bacteria</taxon>
        <taxon>Bacillati</taxon>
        <taxon>Actinomycetota</taxon>
        <taxon>Actinomycetes</taxon>
        <taxon>Kitasatosporales</taxon>
        <taxon>Streptomycetaceae</taxon>
        <taxon>Streptomyces</taxon>
    </lineage>
</organism>
<evidence type="ECO:0000259" key="3">
    <source>
        <dbReference type="SMART" id="SM00922"/>
    </source>
</evidence>
<evidence type="ECO:0000256" key="2">
    <source>
        <dbReference type="ARBA" id="ARBA00022723"/>
    </source>
</evidence>
<dbReference type="Gene3D" id="3.30.390.10">
    <property type="entry name" value="Enolase-like, N-terminal domain"/>
    <property type="match status" value="1"/>
</dbReference>
<evidence type="ECO:0000313" key="4">
    <source>
        <dbReference type="EMBL" id="NGO74752.1"/>
    </source>
</evidence>
<dbReference type="SUPFAM" id="SSF54826">
    <property type="entry name" value="Enolase N-terminal domain-like"/>
    <property type="match status" value="1"/>
</dbReference>
<dbReference type="PANTHER" id="PTHR48080:SF3">
    <property type="entry name" value="ENOLASE SUPERFAMILY MEMBER DDB_G0284701"/>
    <property type="match status" value="1"/>
</dbReference>
<dbReference type="InterPro" id="IPR034593">
    <property type="entry name" value="DgoD-like"/>
</dbReference>
<proteinExistence type="inferred from homology"/>
<keyword evidence="5" id="KW-1185">Reference proteome</keyword>
<dbReference type="PANTHER" id="PTHR48080">
    <property type="entry name" value="D-GALACTONATE DEHYDRATASE-RELATED"/>
    <property type="match status" value="1"/>
</dbReference>
<dbReference type="SMART" id="SM00922">
    <property type="entry name" value="MR_MLE"/>
    <property type="match status" value="1"/>
</dbReference>
<dbReference type="GO" id="GO:0046872">
    <property type="term" value="F:metal ion binding"/>
    <property type="evidence" value="ECO:0007669"/>
    <property type="project" value="UniProtKB-KW"/>
</dbReference>
<dbReference type="InterPro" id="IPR029017">
    <property type="entry name" value="Enolase-like_N"/>
</dbReference>
<dbReference type="SFLD" id="SFLDS00001">
    <property type="entry name" value="Enolase"/>
    <property type="match status" value="1"/>
</dbReference>
<dbReference type="Pfam" id="PF13378">
    <property type="entry name" value="MR_MLE_C"/>
    <property type="match status" value="1"/>
</dbReference>
<dbReference type="InterPro" id="IPR018110">
    <property type="entry name" value="Mandel_Rmase/mucon_lact_enz_CS"/>
</dbReference>
<reference evidence="4 5" key="1">
    <citation type="submission" date="2020-02" db="EMBL/GenBank/DDBJ databases">
        <title>Whole-genome analyses of novel actinobacteria.</title>
        <authorList>
            <person name="Sahin N."/>
            <person name="Tokatli A."/>
        </authorList>
    </citation>
    <scope>NUCLEOTIDE SEQUENCE [LARGE SCALE GENOMIC DNA]</scope>
    <source>
        <strain evidence="4 5">YC504</strain>
    </source>
</reference>
<gene>
    <name evidence="4" type="ORF">G6045_03480</name>
</gene>
<evidence type="ECO:0000313" key="5">
    <source>
        <dbReference type="Proteomes" id="UP000481109"/>
    </source>
</evidence>
<dbReference type="SFLD" id="SFLDG00180">
    <property type="entry name" value="muconate_cycloisomerase"/>
    <property type="match status" value="1"/>
</dbReference>
<dbReference type="InterPro" id="IPR013341">
    <property type="entry name" value="Mandelate_racemase_N_dom"/>
</dbReference>
<dbReference type="Pfam" id="PF02746">
    <property type="entry name" value="MR_MLE_N"/>
    <property type="match status" value="1"/>
</dbReference>
<dbReference type="InterPro" id="IPR013342">
    <property type="entry name" value="Mandelate_racemase_C"/>
</dbReference>
<dbReference type="EMBL" id="JAAKZW010000005">
    <property type="protein sequence ID" value="NGO74752.1"/>
    <property type="molecule type" value="Genomic_DNA"/>
</dbReference>
<dbReference type="InterPro" id="IPR029065">
    <property type="entry name" value="Enolase_C-like"/>
</dbReference>